<dbReference type="RefSeq" id="XP_070896895.1">
    <property type="nucleotide sequence ID" value="XM_071036243.1"/>
</dbReference>
<feature type="compositionally biased region" description="Acidic residues" evidence="1">
    <location>
        <begin position="100"/>
        <end position="110"/>
    </location>
</feature>
<accession>A0ABR4K0V9</accession>
<evidence type="ECO:0000313" key="3">
    <source>
        <dbReference type="Proteomes" id="UP001610444"/>
    </source>
</evidence>
<keyword evidence="3" id="KW-1185">Reference proteome</keyword>
<feature type="region of interest" description="Disordered" evidence="1">
    <location>
        <begin position="93"/>
        <end position="123"/>
    </location>
</feature>
<gene>
    <name evidence="2" type="ORF">BJX68DRAFT_128316</name>
</gene>
<protein>
    <submittedName>
        <fullName evidence="2">Uncharacterized protein</fullName>
    </submittedName>
</protein>
<evidence type="ECO:0000256" key="1">
    <source>
        <dbReference type="SAM" id="MobiDB-lite"/>
    </source>
</evidence>
<reference evidence="2 3" key="1">
    <citation type="submission" date="2024-07" db="EMBL/GenBank/DDBJ databases">
        <title>Section-level genome sequencing and comparative genomics of Aspergillus sections Usti and Cavernicolus.</title>
        <authorList>
            <consortium name="Lawrence Berkeley National Laboratory"/>
            <person name="Nybo J.L."/>
            <person name="Vesth T.C."/>
            <person name="Theobald S."/>
            <person name="Frisvad J.C."/>
            <person name="Larsen T.O."/>
            <person name="Kjaerboelling I."/>
            <person name="Rothschild-Mancinelli K."/>
            <person name="Lyhne E.K."/>
            <person name="Kogle M.E."/>
            <person name="Barry K."/>
            <person name="Clum A."/>
            <person name="Na H."/>
            <person name="Ledsgaard L."/>
            <person name="Lin J."/>
            <person name="Lipzen A."/>
            <person name="Kuo A."/>
            <person name="Riley R."/>
            <person name="Mondo S."/>
            <person name="LaButti K."/>
            <person name="Haridas S."/>
            <person name="Pangalinan J."/>
            <person name="Salamov A.A."/>
            <person name="Simmons B.A."/>
            <person name="Magnuson J.K."/>
            <person name="Chen J."/>
            <person name="Drula E."/>
            <person name="Henrissat B."/>
            <person name="Wiebenga A."/>
            <person name="Lubbers R.J."/>
            <person name="Gomes A.C."/>
            <person name="Macurrencykelacurrency M.R."/>
            <person name="Stajich J."/>
            <person name="Grigoriev I.V."/>
            <person name="Mortensen U.H."/>
            <person name="De vries R.P."/>
            <person name="Baker S.E."/>
            <person name="Andersen M.R."/>
        </authorList>
    </citation>
    <scope>NUCLEOTIDE SEQUENCE [LARGE SCALE GENOMIC DNA]</scope>
    <source>
        <strain evidence="2 3">CBS 756.74</strain>
    </source>
</reference>
<organism evidence="2 3">
    <name type="scientific">Aspergillus pseudodeflectus</name>
    <dbReference type="NCBI Taxonomy" id="176178"/>
    <lineage>
        <taxon>Eukaryota</taxon>
        <taxon>Fungi</taxon>
        <taxon>Dikarya</taxon>
        <taxon>Ascomycota</taxon>
        <taxon>Pezizomycotina</taxon>
        <taxon>Eurotiomycetes</taxon>
        <taxon>Eurotiomycetidae</taxon>
        <taxon>Eurotiales</taxon>
        <taxon>Aspergillaceae</taxon>
        <taxon>Aspergillus</taxon>
        <taxon>Aspergillus subgen. Nidulantes</taxon>
    </lineage>
</organism>
<comment type="caution">
    <text evidence="2">The sequence shown here is derived from an EMBL/GenBank/DDBJ whole genome shotgun (WGS) entry which is preliminary data.</text>
</comment>
<evidence type="ECO:0000313" key="2">
    <source>
        <dbReference type="EMBL" id="KAL2845965.1"/>
    </source>
</evidence>
<dbReference type="Proteomes" id="UP001610444">
    <property type="component" value="Unassembled WGS sequence"/>
</dbReference>
<sequence length="123" mass="13515">MPPCATPEAKDIMSSLKHDPAGRGFTHLATDGVLRSFDGDRKVVDYRRLSPAEIQIVLQIYPPQLREKVKEKFVGVDGRDVLDEESLWNPRKELAPLMAGEDEREGEAEGEGGVKATNSTPVG</sequence>
<name>A0ABR4K0V9_9EURO</name>
<dbReference type="EMBL" id="JBFXLR010000034">
    <property type="protein sequence ID" value="KAL2845965.1"/>
    <property type="molecule type" value="Genomic_DNA"/>
</dbReference>
<proteinExistence type="predicted"/>
<dbReference type="GeneID" id="98151407"/>